<name>W1PAP4_AMBTC</name>
<dbReference type="PANTHER" id="PTHR37227">
    <property type="entry name" value="OS01G0219000 PROTEIN"/>
    <property type="match status" value="1"/>
</dbReference>
<reference evidence="2" key="1">
    <citation type="journal article" date="2013" name="Science">
        <title>The Amborella genome and the evolution of flowering plants.</title>
        <authorList>
            <consortium name="Amborella Genome Project"/>
        </authorList>
    </citation>
    <scope>NUCLEOTIDE SEQUENCE [LARGE SCALE GENOMIC DNA]</scope>
</reference>
<dbReference type="KEGG" id="atr:18433185"/>
<evidence type="ECO:0000313" key="1">
    <source>
        <dbReference type="EMBL" id="ERN05018.1"/>
    </source>
</evidence>
<dbReference type="Proteomes" id="UP000017836">
    <property type="component" value="Unassembled WGS sequence"/>
</dbReference>
<proteinExistence type="predicted"/>
<dbReference type="PANTHER" id="PTHR37227:SF2">
    <property type="entry name" value="OS01G0219000 PROTEIN"/>
    <property type="match status" value="1"/>
</dbReference>
<evidence type="ECO:0008006" key="3">
    <source>
        <dbReference type="Google" id="ProtNLM"/>
    </source>
</evidence>
<dbReference type="Gramene" id="ERN05018">
    <property type="protein sequence ID" value="ERN05018"/>
    <property type="gene ID" value="AMTR_s00053p00036280"/>
</dbReference>
<protein>
    <recommendedName>
        <fullName evidence="3">Proteasome assembly chaperone 1</fullName>
    </recommendedName>
</protein>
<gene>
    <name evidence="1" type="ORF">AMTR_s00053p00036280</name>
</gene>
<dbReference type="HOGENOM" id="CLU_058926_0_0_1"/>
<dbReference type="eggNOG" id="ENOG502QVN3">
    <property type="taxonomic scope" value="Eukaryota"/>
</dbReference>
<dbReference type="OMA" id="LCVSWPD"/>
<accession>W1PAP4</accession>
<dbReference type="OrthoDB" id="17536at2759"/>
<evidence type="ECO:0000313" key="2">
    <source>
        <dbReference type="Proteomes" id="UP000017836"/>
    </source>
</evidence>
<organism evidence="1 2">
    <name type="scientific">Amborella trichopoda</name>
    <dbReference type="NCBI Taxonomy" id="13333"/>
    <lineage>
        <taxon>Eukaryota</taxon>
        <taxon>Viridiplantae</taxon>
        <taxon>Streptophyta</taxon>
        <taxon>Embryophyta</taxon>
        <taxon>Tracheophyta</taxon>
        <taxon>Spermatophyta</taxon>
        <taxon>Magnoliopsida</taxon>
        <taxon>Amborellales</taxon>
        <taxon>Amborellaceae</taxon>
        <taxon>Amborella</taxon>
    </lineage>
</organism>
<sequence length="259" mass="28623">MDDVITDFLPPSRLYFEDLNAFSPPPSPLPRPFILWSNTDHNPDLNFHPKTLIVAISKPSCFFLHHVTCKTLIGTVVLPEISVSGKTLDPSHSDNSCNIFKLDSSPETFLLLIQYTVCADRASALAKLVFDEIKPEKTLIFGSIQSCNYRGTLPVDETLVFKLETSKQRDCKDEGDALGFVKDLSYFPSGNLIDGVGAALLAKCQIRGRNGILLVSWPEYGGSIVSLLKSFMLNVSKELDCDIDGETLKDSHSDSELYS</sequence>
<keyword evidence="2" id="KW-1185">Reference proteome</keyword>
<dbReference type="AlphaFoldDB" id="W1PAP4"/>
<dbReference type="EMBL" id="KI394012">
    <property type="protein sequence ID" value="ERN05018.1"/>
    <property type="molecule type" value="Genomic_DNA"/>
</dbReference>